<comment type="caution">
    <text evidence="2">The sequence shown here is derived from an EMBL/GenBank/DDBJ whole genome shotgun (WGS) entry which is preliminary data.</text>
</comment>
<proteinExistence type="predicted"/>
<name>A0ABN0T7Q3_9GAMM</name>
<dbReference type="RefSeq" id="WP_343990448.1">
    <property type="nucleotide sequence ID" value="NZ_BAAAFM010000008.1"/>
</dbReference>
<keyword evidence="3" id="KW-1185">Reference proteome</keyword>
<feature type="transmembrane region" description="Helical" evidence="1">
    <location>
        <begin position="68"/>
        <end position="86"/>
    </location>
</feature>
<evidence type="ECO:0000256" key="1">
    <source>
        <dbReference type="SAM" id="Phobius"/>
    </source>
</evidence>
<gene>
    <name evidence="2" type="ORF">GCM10009123_22340</name>
</gene>
<organism evidence="2 3">
    <name type="scientific">Kangiella japonica</name>
    <dbReference type="NCBI Taxonomy" id="647384"/>
    <lineage>
        <taxon>Bacteria</taxon>
        <taxon>Pseudomonadati</taxon>
        <taxon>Pseudomonadota</taxon>
        <taxon>Gammaproteobacteria</taxon>
        <taxon>Kangiellales</taxon>
        <taxon>Kangiellaceae</taxon>
        <taxon>Kangiella</taxon>
    </lineage>
</organism>
<keyword evidence="1" id="KW-0812">Transmembrane</keyword>
<dbReference type="EMBL" id="BAAAFM010000008">
    <property type="protein sequence ID" value="GAA0214719.1"/>
    <property type="molecule type" value="Genomic_DNA"/>
</dbReference>
<accession>A0ABN0T7Q3</accession>
<feature type="transmembrane region" description="Helical" evidence="1">
    <location>
        <begin position="9"/>
        <end position="28"/>
    </location>
</feature>
<reference evidence="2 3" key="1">
    <citation type="journal article" date="2019" name="Int. J. Syst. Evol. Microbiol.">
        <title>The Global Catalogue of Microorganisms (GCM) 10K type strain sequencing project: providing services to taxonomists for standard genome sequencing and annotation.</title>
        <authorList>
            <consortium name="The Broad Institute Genomics Platform"/>
            <consortium name="The Broad Institute Genome Sequencing Center for Infectious Disease"/>
            <person name="Wu L."/>
            <person name="Ma J."/>
        </authorList>
    </citation>
    <scope>NUCLEOTIDE SEQUENCE [LARGE SCALE GENOMIC DNA]</scope>
    <source>
        <strain evidence="2 3">JCM 16211</strain>
    </source>
</reference>
<protein>
    <submittedName>
        <fullName evidence="2">Uncharacterized protein</fullName>
    </submittedName>
</protein>
<keyword evidence="1" id="KW-1133">Transmembrane helix</keyword>
<evidence type="ECO:0000313" key="2">
    <source>
        <dbReference type="EMBL" id="GAA0214719.1"/>
    </source>
</evidence>
<evidence type="ECO:0000313" key="3">
    <source>
        <dbReference type="Proteomes" id="UP001501221"/>
    </source>
</evidence>
<dbReference type="Proteomes" id="UP001501221">
    <property type="component" value="Unassembled WGS sequence"/>
</dbReference>
<sequence length="100" mass="11032">MYSSINRSLFWFVTITVLLAIPLVAMQFTQEVNWGVADFIVAAVLLISGALIYEAFIRRYSRSSTSKLKPLLFSIGLIALILMIWAELAVGVFGTPFAGT</sequence>
<feature type="transmembrane region" description="Helical" evidence="1">
    <location>
        <begin position="34"/>
        <end position="56"/>
    </location>
</feature>
<keyword evidence="1" id="KW-0472">Membrane</keyword>